<dbReference type="HOGENOM" id="CLU_429177_0_0_1"/>
<proteinExistence type="predicted"/>
<feature type="compositionally biased region" description="Polar residues" evidence="1">
    <location>
        <begin position="416"/>
        <end position="444"/>
    </location>
</feature>
<sequence>MTPLEVYLNLFSYLKCSSLNCDFNSNDCAWFTLGYSISTWTYTGFQIDDAHGGYLQIPKKPTSDIDQWASTSGLSQLTTSVHNLWYIPQSGCFTFSYRFYTTTDSKLTLTLEQSFGEKMVLWDIKGEQSIDWSKASVYIDSSNAEFRLDFTASITLKNSLGLQADWIVSLDDFTFVNDKCLDPPQKVNAKIEDTLTDEIADIGKNIYTSGPVDIKELVCFSFTYFYTITNSQNVGSLLIMLETMSSDGKQAVKPREILPIEKIPLHRELSLNRNHFERTIVVDRKSFYTISLAYAEETHSSVVLVDDVAIKMERCPNESPKQETDTTVVLPQTETPPSTTTECCITEPCICVQSTPEMPTFNPSRLTTFVTHSKISAVPTSTIKIDQEISSTPITQTEHTISEESTTHSTEVLSTRDQSTTFDSLSSTQTTVHSQTNETPLEEVTSSSSELQSTLMDHIISTTAEPSPEKTQFTNSTEAVVTTTDQNDEPFESSTKIISTTDHQNFEPNSNTTQAPQVIHDPLTEEHNNRTDPFDAINFGNLGLNLITIFKFFFGERSFIASLSGLAGLSILMISILILALNWKKQSEVRPRELVVSAANGELELNTYTFRRRTITLSRLEDMSNSKPPLKLPKGENV</sequence>
<dbReference type="AlphaFoldDB" id="T1K8B6"/>
<dbReference type="GO" id="GO:0016020">
    <property type="term" value="C:membrane"/>
    <property type="evidence" value="ECO:0007669"/>
    <property type="project" value="InterPro"/>
</dbReference>
<protein>
    <recommendedName>
        <fullName evidence="3">MAM domain-containing protein</fullName>
    </recommendedName>
</protein>
<organism evidence="4 5">
    <name type="scientific">Tetranychus urticae</name>
    <name type="common">Two-spotted spider mite</name>
    <dbReference type="NCBI Taxonomy" id="32264"/>
    <lineage>
        <taxon>Eukaryota</taxon>
        <taxon>Metazoa</taxon>
        <taxon>Ecdysozoa</taxon>
        <taxon>Arthropoda</taxon>
        <taxon>Chelicerata</taxon>
        <taxon>Arachnida</taxon>
        <taxon>Acari</taxon>
        <taxon>Acariformes</taxon>
        <taxon>Trombidiformes</taxon>
        <taxon>Prostigmata</taxon>
        <taxon>Eleutherengona</taxon>
        <taxon>Raphignathae</taxon>
        <taxon>Tetranychoidea</taxon>
        <taxon>Tetranychidae</taxon>
        <taxon>Tetranychus</taxon>
    </lineage>
</organism>
<dbReference type="InterPro" id="IPR013320">
    <property type="entry name" value="ConA-like_dom_sf"/>
</dbReference>
<accession>T1K8B6</accession>
<evidence type="ECO:0000313" key="5">
    <source>
        <dbReference type="Proteomes" id="UP000015104"/>
    </source>
</evidence>
<feature type="region of interest" description="Disordered" evidence="1">
    <location>
        <begin position="396"/>
        <end position="444"/>
    </location>
</feature>
<feature type="transmembrane region" description="Helical" evidence="2">
    <location>
        <begin position="559"/>
        <end position="583"/>
    </location>
</feature>
<dbReference type="EMBL" id="CAEY01001873">
    <property type="status" value="NOT_ANNOTATED_CDS"/>
    <property type="molecule type" value="Genomic_DNA"/>
</dbReference>
<dbReference type="PROSITE" id="PS50060">
    <property type="entry name" value="MAM_2"/>
    <property type="match status" value="1"/>
</dbReference>
<dbReference type="Proteomes" id="UP000015104">
    <property type="component" value="Unassembled WGS sequence"/>
</dbReference>
<evidence type="ECO:0000256" key="2">
    <source>
        <dbReference type="SAM" id="Phobius"/>
    </source>
</evidence>
<keyword evidence="2" id="KW-0812">Transmembrane</keyword>
<keyword evidence="2" id="KW-0472">Membrane</keyword>
<reference evidence="5" key="1">
    <citation type="submission" date="2011-08" db="EMBL/GenBank/DDBJ databases">
        <authorList>
            <person name="Rombauts S."/>
        </authorList>
    </citation>
    <scope>NUCLEOTIDE SEQUENCE</scope>
    <source>
        <strain evidence="5">London</strain>
    </source>
</reference>
<keyword evidence="5" id="KW-1185">Reference proteome</keyword>
<name>T1K8B6_TETUR</name>
<dbReference type="Gene3D" id="2.60.120.200">
    <property type="match status" value="1"/>
</dbReference>
<feature type="region of interest" description="Disordered" evidence="1">
    <location>
        <begin position="317"/>
        <end position="338"/>
    </location>
</feature>
<feature type="domain" description="MAM" evidence="3">
    <location>
        <begin position="19"/>
        <end position="182"/>
    </location>
</feature>
<dbReference type="STRING" id="32264.T1K8B6"/>
<dbReference type="Pfam" id="PF00629">
    <property type="entry name" value="MAM"/>
    <property type="match status" value="1"/>
</dbReference>
<evidence type="ECO:0000256" key="1">
    <source>
        <dbReference type="SAM" id="MobiDB-lite"/>
    </source>
</evidence>
<evidence type="ECO:0000313" key="4">
    <source>
        <dbReference type="EnsemblMetazoa" id="tetur07g00740.1"/>
    </source>
</evidence>
<dbReference type="EnsemblMetazoa" id="tetur07g00740.1">
    <property type="protein sequence ID" value="tetur07g00740.1"/>
    <property type="gene ID" value="tetur07g00740"/>
</dbReference>
<reference evidence="4" key="2">
    <citation type="submission" date="2015-06" db="UniProtKB">
        <authorList>
            <consortium name="EnsemblMetazoa"/>
        </authorList>
    </citation>
    <scope>IDENTIFICATION</scope>
</reference>
<evidence type="ECO:0000259" key="3">
    <source>
        <dbReference type="PROSITE" id="PS50060"/>
    </source>
</evidence>
<dbReference type="InterPro" id="IPR000998">
    <property type="entry name" value="MAM_dom"/>
</dbReference>
<dbReference type="SMART" id="SM00137">
    <property type="entry name" value="MAM"/>
    <property type="match status" value="1"/>
</dbReference>
<dbReference type="SUPFAM" id="SSF49899">
    <property type="entry name" value="Concanavalin A-like lectins/glucanases"/>
    <property type="match status" value="1"/>
</dbReference>
<keyword evidence="2" id="KW-1133">Transmembrane helix</keyword>